<comment type="caution">
    <text evidence="1">The sequence shown here is derived from an EMBL/GenBank/DDBJ whole genome shotgun (WGS) entry which is preliminary data.</text>
</comment>
<keyword evidence="2" id="KW-1185">Reference proteome</keyword>
<dbReference type="Proteomes" id="UP000298860">
    <property type="component" value="Unassembled WGS sequence"/>
</dbReference>
<name>A0A4D4J4Z9_9PSEU</name>
<protein>
    <submittedName>
        <fullName evidence="1">Uncharacterized protein</fullName>
    </submittedName>
</protein>
<proteinExistence type="predicted"/>
<organism evidence="1 2">
    <name type="scientific">Gandjariella thermophila</name>
    <dbReference type="NCBI Taxonomy" id="1931992"/>
    <lineage>
        <taxon>Bacteria</taxon>
        <taxon>Bacillati</taxon>
        <taxon>Actinomycetota</taxon>
        <taxon>Actinomycetes</taxon>
        <taxon>Pseudonocardiales</taxon>
        <taxon>Pseudonocardiaceae</taxon>
        <taxon>Gandjariella</taxon>
    </lineage>
</organism>
<evidence type="ECO:0000313" key="2">
    <source>
        <dbReference type="Proteomes" id="UP000298860"/>
    </source>
</evidence>
<accession>A0A4D4J4Z9</accession>
<dbReference type="EMBL" id="BJFL01000002">
    <property type="protein sequence ID" value="GDY29057.1"/>
    <property type="molecule type" value="Genomic_DNA"/>
</dbReference>
<evidence type="ECO:0000313" key="1">
    <source>
        <dbReference type="EMBL" id="GDY29057.1"/>
    </source>
</evidence>
<gene>
    <name evidence="1" type="ORF">GTS_06900</name>
</gene>
<sequence length="83" mass="8134">MTATGPAVPAGACALTSVGDSTVNAAGVTVSFVTVGAICAGPPARLFGFRSSAAIGRMWLVCTLVRNGTVIPAGVISSSPDVR</sequence>
<reference evidence="2" key="1">
    <citation type="submission" date="2019-04" db="EMBL/GenBank/DDBJ databases">
        <title>Draft genome sequence of Pseudonocardiaceae bacterium SL3-2-4.</title>
        <authorList>
            <person name="Ningsih F."/>
            <person name="Yokota A."/>
            <person name="Sakai Y."/>
            <person name="Nanatani K."/>
            <person name="Yabe S."/>
            <person name="Oetari A."/>
            <person name="Sjamsuridzal W."/>
        </authorList>
    </citation>
    <scope>NUCLEOTIDE SEQUENCE [LARGE SCALE GENOMIC DNA]</scope>
    <source>
        <strain evidence="2">SL3-2-4</strain>
    </source>
</reference>
<dbReference type="RefSeq" id="WP_137812227.1">
    <property type="nucleotide sequence ID" value="NZ_BJFL01000002.1"/>
</dbReference>
<dbReference type="AlphaFoldDB" id="A0A4D4J4Z9"/>